<dbReference type="OrthoDB" id="1434723at2"/>
<organism evidence="1 2">
    <name type="scientific">Acinetobacter pragensis</name>
    <dbReference type="NCBI Taxonomy" id="1806892"/>
    <lineage>
        <taxon>Bacteria</taxon>
        <taxon>Pseudomonadati</taxon>
        <taxon>Pseudomonadota</taxon>
        <taxon>Gammaproteobacteria</taxon>
        <taxon>Moraxellales</taxon>
        <taxon>Moraxellaceae</taxon>
        <taxon>Acinetobacter</taxon>
    </lineage>
</organism>
<proteinExistence type="predicted"/>
<accession>A0A151XYF5</accession>
<keyword evidence="2" id="KW-1185">Reference proteome</keyword>
<dbReference type="SUPFAM" id="SSF54427">
    <property type="entry name" value="NTF2-like"/>
    <property type="match status" value="1"/>
</dbReference>
<dbReference type="Proteomes" id="UP000076276">
    <property type="component" value="Unassembled WGS sequence"/>
</dbReference>
<dbReference type="Gene3D" id="3.10.450.50">
    <property type="match status" value="1"/>
</dbReference>
<dbReference type="InterPro" id="IPR032710">
    <property type="entry name" value="NTF2-like_dom_sf"/>
</dbReference>
<sequence length="83" mass="9240">MTDLISENETVAVFGQFTYTSVVAQQTFTSPFSIKAMVKNGLITYFQFMEDTYASAASFRVAGEWIIQQDADSTKNFSVSENS</sequence>
<dbReference type="STRING" id="1806892.AZH43_03330"/>
<protein>
    <submittedName>
        <fullName evidence="1">Uncharacterized protein</fullName>
    </submittedName>
</protein>
<reference evidence="1 2" key="1">
    <citation type="submission" date="2016-03" db="EMBL/GenBank/DDBJ databases">
        <title>Acinetobacter genomospecies 28 strain ANC 4149.</title>
        <authorList>
            <person name="Radolfova-Krizova L."/>
            <person name="Nemec A."/>
        </authorList>
    </citation>
    <scope>NUCLEOTIDE SEQUENCE [LARGE SCALE GENOMIC DNA]</scope>
    <source>
        <strain evidence="1 2">ANC 4149</strain>
    </source>
</reference>
<comment type="caution">
    <text evidence="1">The sequence shown here is derived from an EMBL/GenBank/DDBJ whole genome shotgun (WGS) entry which is preliminary data.</text>
</comment>
<name>A0A151XYF5_9GAMM</name>
<dbReference type="EMBL" id="LUAW01000045">
    <property type="protein sequence ID" value="KYQ70807.1"/>
    <property type="molecule type" value="Genomic_DNA"/>
</dbReference>
<dbReference type="AlphaFoldDB" id="A0A151XYF5"/>
<gene>
    <name evidence="1" type="ORF">AZH43_03330</name>
</gene>
<evidence type="ECO:0000313" key="1">
    <source>
        <dbReference type="EMBL" id="KYQ70807.1"/>
    </source>
</evidence>
<evidence type="ECO:0000313" key="2">
    <source>
        <dbReference type="Proteomes" id="UP000076276"/>
    </source>
</evidence>